<sequence>MAKEGEYTSSQLLLLLLLRSGATPSRKATIDACDAGRHITAGATTPRAHFREVRRRWSAAGQGAYTARHATRMVAPACPSRRHGEWAIQGLVGERIRMKKC</sequence>
<organism evidence="2">
    <name type="scientific">Anopheles triannulatus</name>
    <dbReference type="NCBI Taxonomy" id="58253"/>
    <lineage>
        <taxon>Eukaryota</taxon>
        <taxon>Metazoa</taxon>
        <taxon>Ecdysozoa</taxon>
        <taxon>Arthropoda</taxon>
        <taxon>Hexapoda</taxon>
        <taxon>Insecta</taxon>
        <taxon>Pterygota</taxon>
        <taxon>Neoptera</taxon>
        <taxon>Endopterygota</taxon>
        <taxon>Diptera</taxon>
        <taxon>Nematocera</taxon>
        <taxon>Culicoidea</taxon>
        <taxon>Culicidae</taxon>
        <taxon>Anophelinae</taxon>
        <taxon>Anopheles</taxon>
    </lineage>
</organism>
<evidence type="ECO:0000256" key="1">
    <source>
        <dbReference type="SAM" id="SignalP"/>
    </source>
</evidence>
<feature type="signal peptide" evidence="1">
    <location>
        <begin position="1"/>
        <end position="27"/>
    </location>
</feature>
<reference evidence="2" key="1">
    <citation type="submission" date="2018-01" db="EMBL/GenBank/DDBJ databases">
        <title>An insight into the sialome of Amazonian anophelines.</title>
        <authorList>
            <person name="Ribeiro J.M."/>
            <person name="Scarpassa V."/>
            <person name="Calvo E."/>
        </authorList>
    </citation>
    <scope>NUCLEOTIDE SEQUENCE</scope>
    <source>
        <tissue evidence="2">Salivary glands</tissue>
    </source>
</reference>
<evidence type="ECO:0000313" key="2">
    <source>
        <dbReference type="EMBL" id="MBW48425.1"/>
    </source>
</evidence>
<dbReference type="AlphaFoldDB" id="A0A2M4B5V0"/>
<dbReference type="EMBL" id="GGFK01015104">
    <property type="protein sequence ID" value="MBW48425.1"/>
    <property type="molecule type" value="Transcribed_RNA"/>
</dbReference>
<keyword evidence="1" id="KW-0732">Signal</keyword>
<protein>
    <submittedName>
        <fullName evidence="2">Putative secreted protein</fullName>
    </submittedName>
</protein>
<accession>A0A2M4B5V0</accession>
<name>A0A2M4B5V0_9DIPT</name>
<proteinExistence type="predicted"/>
<feature type="chain" id="PRO_5014941188" evidence="1">
    <location>
        <begin position="28"/>
        <end position="101"/>
    </location>
</feature>